<comment type="similarity">
    <text evidence="3">Belongs to the methyltransferase superfamily. Arsenite methyltransferase family.</text>
</comment>
<dbReference type="PANTHER" id="PTHR43675:SF8">
    <property type="entry name" value="ARSENITE METHYLTRANSFERASE"/>
    <property type="match status" value="1"/>
</dbReference>
<keyword evidence="1 10" id="KW-0808">Transferase</keyword>
<evidence type="ECO:0000256" key="5">
    <source>
        <dbReference type="ARBA" id="ARBA00034545"/>
    </source>
</evidence>
<comment type="catalytic activity">
    <reaction evidence="8">
        <text>arsenic triglutathione + 3 [thioredoxin]-dithiol + 3 S-adenosyl-L-methionine = trimethylarsine + 3 [thioredoxin]-disulfide + 3 glutathione + 3 S-adenosyl-L-homocysteine + 3 H(+)</text>
        <dbReference type="Rhea" id="RHEA:69432"/>
        <dbReference type="Rhea" id="RHEA-COMP:10698"/>
        <dbReference type="Rhea" id="RHEA-COMP:10700"/>
        <dbReference type="ChEBI" id="CHEBI:15378"/>
        <dbReference type="ChEBI" id="CHEBI:27130"/>
        <dbReference type="ChEBI" id="CHEBI:29950"/>
        <dbReference type="ChEBI" id="CHEBI:50058"/>
        <dbReference type="ChEBI" id="CHEBI:57856"/>
        <dbReference type="ChEBI" id="CHEBI:57925"/>
        <dbReference type="ChEBI" id="CHEBI:59789"/>
        <dbReference type="ChEBI" id="CHEBI:183640"/>
        <dbReference type="EC" id="2.1.1.137"/>
    </reaction>
</comment>
<evidence type="ECO:0000313" key="11">
    <source>
        <dbReference type="Proteomes" id="UP000007382"/>
    </source>
</evidence>
<dbReference type="EMBL" id="AP012342">
    <property type="protein sequence ID" value="BAM07048.1"/>
    <property type="molecule type" value="Genomic_DNA"/>
</dbReference>
<dbReference type="InterPro" id="IPR025714">
    <property type="entry name" value="Methyltranfer_dom"/>
</dbReference>
<evidence type="ECO:0000256" key="4">
    <source>
        <dbReference type="ARBA" id="ARBA00034521"/>
    </source>
</evidence>
<dbReference type="Pfam" id="PF13847">
    <property type="entry name" value="Methyltransf_31"/>
    <property type="match status" value="1"/>
</dbReference>
<dbReference type="SUPFAM" id="SSF53335">
    <property type="entry name" value="S-adenosyl-L-methionine-dependent methyltransferases"/>
    <property type="match status" value="1"/>
</dbReference>
<dbReference type="RefSeq" id="WP_014449536.1">
    <property type="nucleotide sequence ID" value="NC_017094.1"/>
</dbReference>
<dbReference type="PATRIC" id="fig|1162668.3.peg.1617"/>
<keyword evidence="11" id="KW-1185">Reference proteome</keyword>
<evidence type="ECO:0000256" key="3">
    <source>
        <dbReference type="ARBA" id="ARBA00034487"/>
    </source>
</evidence>
<dbReference type="Proteomes" id="UP000007382">
    <property type="component" value="Chromosome"/>
</dbReference>
<dbReference type="KEGG" id="lfc:LFE_1365"/>
<dbReference type="eggNOG" id="COG2226">
    <property type="taxonomic scope" value="Bacteria"/>
</dbReference>
<comment type="catalytic activity">
    <reaction evidence="6">
        <text>arsenic triglutathione + [thioredoxin]-dithiol + S-adenosyl-L-methionine + 2 H2O = methylarsonous acid + [thioredoxin]-disulfide + 3 glutathione + S-adenosyl-L-homocysteine + H(+)</text>
        <dbReference type="Rhea" id="RHEA:69460"/>
        <dbReference type="Rhea" id="RHEA-COMP:10698"/>
        <dbReference type="Rhea" id="RHEA-COMP:10700"/>
        <dbReference type="ChEBI" id="CHEBI:15377"/>
        <dbReference type="ChEBI" id="CHEBI:15378"/>
        <dbReference type="ChEBI" id="CHEBI:17826"/>
        <dbReference type="ChEBI" id="CHEBI:29950"/>
        <dbReference type="ChEBI" id="CHEBI:50058"/>
        <dbReference type="ChEBI" id="CHEBI:57856"/>
        <dbReference type="ChEBI" id="CHEBI:57925"/>
        <dbReference type="ChEBI" id="CHEBI:59789"/>
        <dbReference type="ChEBI" id="CHEBI:183640"/>
        <dbReference type="EC" id="2.1.1.137"/>
    </reaction>
</comment>
<gene>
    <name evidence="10" type="ordered locus">LFE_1365</name>
</gene>
<dbReference type="GO" id="GO:0030791">
    <property type="term" value="F:arsenite methyltransferase activity"/>
    <property type="evidence" value="ECO:0007669"/>
    <property type="project" value="UniProtKB-EC"/>
</dbReference>
<evidence type="ECO:0000256" key="7">
    <source>
        <dbReference type="ARBA" id="ARBA00047943"/>
    </source>
</evidence>
<dbReference type="HOGENOM" id="CLU_052868_1_1_0"/>
<evidence type="ECO:0000256" key="6">
    <source>
        <dbReference type="ARBA" id="ARBA00047941"/>
    </source>
</evidence>
<organism evidence="10 11">
    <name type="scientific">Leptospirillum ferrooxidans (strain C2-3)</name>
    <dbReference type="NCBI Taxonomy" id="1162668"/>
    <lineage>
        <taxon>Bacteria</taxon>
        <taxon>Pseudomonadati</taxon>
        <taxon>Nitrospirota</taxon>
        <taxon>Nitrospiria</taxon>
        <taxon>Nitrospirales</taxon>
        <taxon>Nitrospiraceae</taxon>
        <taxon>Leptospirillum</taxon>
    </lineage>
</organism>
<dbReference type="PANTHER" id="PTHR43675">
    <property type="entry name" value="ARSENITE METHYLTRANSFERASE"/>
    <property type="match status" value="1"/>
</dbReference>
<proteinExistence type="inferred from homology"/>
<dbReference type="OrthoDB" id="9772751at2"/>
<dbReference type="EC" id="2.1.1.137" evidence="4"/>
<keyword evidence="10" id="KW-0489">Methyltransferase</keyword>
<comment type="catalytic activity">
    <reaction evidence="7">
        <text>arsenic triglutathione + 2 [thioredoxin]-dithiol + 2 S-adenosyl-L-methionine + H2O = dimethylarsinous acid + 2 [thioredoxin]-disulfide + 3 glutathione + 2 S-adenosyl-L-homocysteine + 2 H(+)</text>
        <dbReference type="Rhea" id="RHEA:69464"/>
        <dbReference type="Rhea" id="RHEA-COMP:10698"/>
        <dbReference type="Rhea" id="RHEA-COMP:10700"/>
        <dbReference type="ChEBI" id="CHEBI:15377"/>
        <dbReference type="ChEBI" id="CHEBI:15378"/>
        <dbReference type="ChEBI" id="CHEBI:23808"/>
        <dbReference type="ChEBI" id="CHEBI:29950"/>
        <dbReference type="ChEBI" id="CHEBI:50058"/>
        <dbReference type="ChEBI" id="CHEBI:57856"/>
        <dbReference type="ChEBI" id="CHEBI:57925"/>
        <dbReference type="ChEBI" id="CHEBI:59789"/>
        <dbReference type="ChEBI" id="CHEBI:183640"/>
        <dbReference type="EC" id="2.1.1.137"/>
    </reaction>
</comment>
<dbReference type="NCBIfam" id="NF008823">
    <property type="entry name" value="PRK11873.1"/>
    <property type="match status" value="1"/>
</dbReference>
<dbReference type="STRING" id="1162668.LFE_1365"/>
<reference evidence="10 11" key="1">
    <citation type="journal article" date="2012" name="J. Bacteriol.">
        <title>Complete Genome Sequence of Leptospirillum ferrooxidans Strain C2-3, Isolated from a Fresh Volcanic Ash Deposit on the Island of Miyake, Japan.</title>
        <authorList>
            <person name="Fujimura R."/>
            <person name="Sato Y."/>
            <person name="Nishizawa T."/>
            <person name="Oshima K."/>
            <person name="Kim S.-W."/>
            <person name="Hattori M."/>
            <person name="Kamijo T."/>
            <person name="Ohta H."/>
        </authorList>
    </citation>
    <scope>NUCLEOTIDE SEQUENCE [LARGE SCALE GENOMIC DNA]</scope>
    <source>
        <strain evidence="10 11">C2-3</strain>
    </source>
</reference>
<keyword evidence="2" id="KW-0949">S-adenosyl-L-methionine</keyword>
<evidence type="ECO:0000259" key="9">
    <source>
        <dbReference type="Pfam" id="PF13847"/>
    </source>
</evidence>
<reference evidence="11" key="2">
    <citation type="submission" date="2012-03" db="EMBL/GenBank/DDBJ databases">
        <title>The complete genome sequence of the pioneer microbe on fresh volcanic deposit, Leptospirillum ferrooxidans strain C2-3.</title>
        <authorList>
            <person name="Fujimura R."/>
            <person name="Sato Y."/>
            <person name="Nishizawa T."/>
            <person name="Nanba K."/>
            <person name="Oshima K."/>
            <person name="Hattori M."/>
            <person name="Kamijo T."/>
            <person name="Ohta H."/>
        </authorList>
    </citation>
    <scope>NUCLEOTIDE SEQUENCE [LARGE SCALE GENOMIC DNA]</scope>
    <source>
        <strain evidence="11">C2-3</strain>
    </source>
</reference>
<evidence type="ECO:0000313" key="10">
    <source>
        <dbReference type="EMBL" id="BAM07048.1"/>
    </source>
</evidence>
<dbReference type="CDD" id="cd02440">
    <property type="entry name" value="AdoMet_MTases"/>
    <property type="match status" value="1"/>
</dbReference>
<dbReference type="InterPro" id="IPR026669">
    <property type="entry name" value="Arsenite_MeTrfase-like"/>
</dbReference>
<dbReference type="Gene3D" id="3.40.50.150">
    <property type="entry name" value="Vaccinia Virus protein VP39"/>
    <property type="match status" value="1"/>
</dbReference>
<sequence length="263" mass="27851">MDALKNDEIRQVVRQKYGRVAEGLETGCGCGPTYSSRASMASSESLSQGFGYTADDVGTVPQGSNMGLGCGNPQAIAALKPGEIVLDLGSGGGFDCFLAARQVGVTGRVIGVDMTPEMISKARVNTEKGGYLNIEFRLGEIENLPVADATVDVIISNCVINLSPDKPRVFSEAYRVLKPGGRLAISDVIAFAELPEAVRQDMAFYVGCIAGASIVSEVEALQTSGFTDILVLPKDESKLFIRDWAPGTDIEEYVVSASIEAIK</sequence>
<protein>
    <recommendedName>
        <fullName evidence="5">Arsenite methyltransferase</fullName>
        <ecNumber evidence="4">2.1.1.137</ecNumber>
    </recommendedName>
</protein>
<evidence type="ECO:0000256" key="8">
    <source>
        <dbReference type="ARBA" id="ARBA00048428"/>
    </source>
</evidence>
<dbReference type="InterPro" id="IPR029063">
    <property type="entry name" value="SAM-dependent_MTases_sf"/>
</dbReference>
<evidence type="ECO:0000256" key="2">
    <source>
        <dbReference type="ARBA" id="ARBA00022691"/>
    </source>
</evidence>
<dbReference type="AlphaFoldDB" id="I0IP49"/>
<accession>I0IP49</accession>
<evidence type="ECO:0000256" key="1">
    <source>
        <dbReference type="ARBA" id="ARBA00022679"/>
    </source>
</evidence>
<feature type="domain" description="Methyltransferase" evidence="9">
    <location>
        <begin position="80"/>
        <end position="218"/>
    </location>
</feature>
<name>I0IP49_LEPFC</name>
<dbReference type="GO" id="GO:0032259">
    <property type="term" value="P:methylation"/>
    <property type="evidence" value="ECO:0007669"/>
    <property type="project" value="UniProtKB-KW"/>
</dbReference>